<dbReference type="InterPro" id="IPR036097">
    <property type="entry name" value="HisK_dim/P_sf"/>
</dbReference>
<gene>
    <name evidence="11" type="ORF">ENK44_15915</name>
</gene>
<evidence type="ECO:0000259" key="10">
    <source>
        <dbReference type="PROSITE" id="PS50110"/>
    </source>
</evidence>
<organism evidence="11">
    <name type="scientific">Caldithrix abyssi</name>
    <dbReference type="NCBI Taxonomy" id="187145"/>
    <lineage>
        <taxon>Bacteria</taxon>
        <taxon>Pseudomonadati</taxon>
        <taxon>Calditrichota</taxon>
        <taxon>Calditrichia</taxon>
        <taxon>Calditrichales</taxon>
        <taxon>Calditrichaceae</taxon>
        <taxon>Caldithrix</taxon>
    </lineage>
</organism>
<dbReference type="SUPFAM" id="SSF47384">
    <property type="entry name" value="Homodimeric domain of signal transducing histidine kinase"/>
    <property type="match status" value="1"/>
</dbReference>
<dbReference type="InterPro" id="IPR005467">
    <property type="entry name" value="His_kinase_dom"/>
</dbReference>
<evidence type="ECO:0000259" key="9">
    <source>
        <dbReference type="PROSITE" id="PS50109"/>
    </source>
</evidence>
<dbReference type="AlphaFoldDB" id="A0A7V4U382"/>
<dbReference type="InterPro" id="IPR001789">
    <property type="entry name" value="Sig_transdc_resp-reg_receiver"/>
</dbReference>
<dbReference type="SUPFAM" id="SSF52172">
    <property type="entry name" value="CheY-like"/>
    <property type="match status" value="1"/>
</dbReference>
<feature type="domain" description="Histidine kinase" evidence="9">
    <location>
        <begin position="161"/>
        <end position="380"/>
    </location>
</feature>
<dbReference type="PRINTS" id="PR00344">
    <property type="entry name" value="BCTRLSENSOR"/>
</dbReference>
<reference evidence="11" key="1">
    <citation type="journal article" date="2020" name="mSystems">
        <title>Genome- and Community-Level Interaction Insights into Carbon Utilization and Element Cycling Functions of Hydrothermarchaeota in Hydrothermal Sediment.</title>
        <authorList>
            <person name="Zhou Z."/>
            <person name="Liu Y."/>
            <person name="Xu W."/>
            <person name="Pan J."/>
            <person name="Luo Z.H."/>
            <person name="Li M."/>
        </authorList>
    </citation>
    <scope>NUCLEOTIDE SEQUENCE [LARGE SCALE GENOMIC DNA]</scope>
    <source>
        <strain evidence="11">HyVt-577</strain>
    </source>
</reference>
<evidence type="ECO:0000256" key="6">
    <source>
        <dbReference type="ARBA" id="ARBA00023125"/>
    </source>
</evidence>
<dbReference type="SMART" id="SM00387">
    <property type="entry name" value="HATPase_c"/>
    <property type="match status" value="1"/>
</dbReference>
<comment type="caution">
    <text evidence="11">The sequence shown here is derived from an EMBL/GenBank/DDBJ whole genome shotgun (WGS) entry which is preliminary data.</text>
</comment>
<dbReference type="GO" id="GO:0003677">
    <property type="term" value="F:DNA binding"/>
    <property type="evidence" value="ECO:0007669"/>
    <property type="project" value="UniProtKB-KW"/>
</dbReference>
<evidence type="ECO:0000256" key="4">
    <source>
        <dbReference type="ARBA" id="ARBA00023012"/>
    </source>
</evidence>
<dbReference type="Pfam" id="PF02518">
    <property type="entry name" value="HATPase_c"/>
    <property type="match status" value="1"/>
</dbReference>
<sequence length="381" mass="43881">MLSEPRKAKILIVDDNKENLDLVAYFLKPQDYDLITAMDGVEALQKVEQEKPDMILLDIMLPKMDGFQVCERIKKNPSTQFIPIIMITALKELKDKIHSLEVGADDFISKPFENVELLARVKSLLRLKFYHDELVRKNKELEEKNKQLVRMDQFKEDLSHLIVHDMKNPLFVIQGNLQMMSMGMDESTSTVLKKYVDRIERSSQNLLRMVMNLIDISKIEDGSMELSLELGSFNELVEKCQKKIWDYPENSSKTVEMKLDPNLPLVKLDTSVMERVFDNLISFGVANVPTDGHVEIETGIKDGQVYFAIHDFGIQIPIKYGENMFDKFRQIEIKNEGYRIGRGLGLTFCKLAVEAHGGKLWVDTENKTGNRFVFTLPVKNK</sequence>
<dbReference type="PROSITE" id="PS50110">
    <property type="entry name" value="RESPONSE_REGULATORY"/>
    <property type="match status" value="1"/>
</dbReference>
<evidence type="ECO:0000256" key="7">
    <source>
        <dbReference type="ARBA" id="ARBA00023163"/>
    </source>
</evidence>
<dbReference type="FunFam" id="3.40.50.2300:FF:000001">
    <property type="entry name" value="DNA-binding response regulator PhoB"/>
    <property type="match status" value="1"/>
</dbReference>
<dbReference type="GO" id="GO:0000155">
    <property type="term" value="F:phosphorelay sensor kinase activity"/>
    <property type="evidence" value="ECO:0007669"/>
    <property type="project" value="InterPro"/>
</dbReference>
<dbReference type="SUPFAM" id="SSF55874">
    <property type="entry name" value="ATPase domain of HSP90 chaperone/DNA topoisomerase II/histidine kinase"/>
    <property type="match status" value="1"/>
</dbReference>
<dbReference type="InterPro" id="IPR003661">
    <property type="entry name" value="HisK_dim/P_dom"/>
</dbReference>
<protein>
    <recommendedName>
        <fullName evidence="2">histidine kinase</fullName>
        <ecNumber evidence="2">2.7.13.3</ecNumber>
    </recommendedName>
</protein>
<dbReference type="PANTHER" id="PTHR43547:SF2">
    <property type="entry name" value="HYBRID SIGNAL TRANSDUCTION HISTIDINE KINASE C"/>
    <property type="match status" value="1"/>
</dbReference>
<name>A0A7V4U382_CALAY</name>
<evidence type="ECO:0000256" key="1">
    <source>
        <dbReference type="ARBA" id="ARBA00000085"/>
    </source>
</evidence>
<keyword evidence="3 8" id="KW-0597">Phosphoprotein</keyword>
<evidence type="ECO:0000256" key="2">
    <source>
        <dbReference type="ARBA" id="ARBA00012438"/>
    </source>
</evidence>
<evidence type="ECO:0000256" key="8">
    <source>
        <dbReference type="PROSITE-ProRule" id="PRU00169"/>
    </source>
</evidence>
<dbReference type="InterPro" id="IPR011006">
    <property type="entry name" value="CheY-like_superfamily"/>
</dbReference>
<dbReference type="EC" id="2.7.13.3" evidence="2"/>
<dbReference type="PROSITE" id="PS50109">
    <property type="entry name" value="HIS_KIN"/>
    <property type="match status" value="1"/>
</dbReference>
<accession>A0A7V4U382</accession>
<keyword evidence="11" id="KW-0418">Kinase</keyword>
<keyword evidence="6" id="KW-0238">DNA-binding</keyword>
<dbReference type="Proteomes" id="UP000885779">
    <property type="component" value="Unassembled WGS sequence"/>
</dbReference>
<dbReference type="PANTHER" id="PTHR43547">
    <property type="entry name" value="TWO-COMPONENT HISTIDINE KINASE"/>
    <property type="match status" value="1"/>
</dbReference>
<dbReference type="SMART" id="SM00388">
    <property type="entry name" value="HisKA"/>
    <property type="match status" value="1"/>
</dbReference>
<dbReference type="CDD" id="cd17538">
    <property type="entry name" value="REC_D1_PleD-like"/>
    <property type="match status" value="1"/>
</dbReference>
<dbReference type="InterPro" id="IPR004358">
    <property type="entry name" value="Sig_transdc_His_kin-like_C"/>
</dbReference>
<feature type="domain" description="Response regulatory" evidence="10">
    <location>
        <begin position="9"/>
        <end position="125"/>
    </location>
</feature>
<dbReference type="InterPro" id="IPR036890">
    <property type="entry name" value="HATPase_C_sf"/>
</dbReference>
<feature type="modified residue" description="4-aspartylphosphate" evidence="8">
    <location>
        <position position="58"/>
    </location>
</feature>
<evidence type="ECO:0000313" key="11">
    <source>
        <dbReference type="EMBL" id="HGY57195.1"/>
    </source>
</evidence>
<dbReference type="CDD" id="cd00075">
    <property type="entry name" value="HATPase"/>
    <property type="match status" value="1"/>
</dbReference>
<proteinExistence type="predicted"/>
<dbReference type="EMBL" id="DRQG01000149">
    <property type="protein sequence ID" value="HGY57195.1"/>
    <property type="molecule type" value="Genomic_DNA"/>
</dbReference>
<comment type="catalytic activity">
    <reaction evidence="1">
        <text>ATP + protein L-histidine = ADP + protein N-phospho-L-histidine.</text>
        <dbReference type="EC" id="2.7.13.3"/>
    </reaction>
</comment>
<dbReference type="Gene3D" id="3.40.50.2300">
    <property type="match status" value="1"/>
</dbReference>
<dbReference type="CDD" id="cd00082">
    <property type="entry name" value="HisKA"/>
    <property type="match status" value="1"/>
</dbReference>
<dbReference type="Gene3D" id="1.10.287.130">
    <property type="match status" value="1"/>
</dbReference>
<dbReference type="Gene3D" id="3.30.565.10">
    <property type="entry name" value="Histidine kinase-like ATPase, C-terminal domain"/>
    <property type="match status" value="1"/>
</dbReference>
<keyword evidence="7" id="KW-0804">Transcription</keyword>
<evidence type="ECO:0000256" key="5">
    <source>
        <dbReference type="ARBA" id="ARBA00023015"/>
    </source>
</evidence>
<evidence type="ECO:0000256" key="3">
    <source>
        <dbReference type="ARBA" id="ARBA00022553"/>
    </source>
</evidence>
<dbReference type="SMART" id="SM00448">
    <property type="entry name" value="REC"/>
    <property type="match status" value="1"/>
</dbReference>
<dbReference type="InterPro" id="IPR003594">
    <property type="entry name" value="HATPase_dom"/>
</dbReference>
<keyword evidence="11" id="KW-0808">Transferase</keyword>
<keyword evidence="5" id="KW-0805">Transcription regulation</keyword>
<keyword evidence="4" id="KW-0902">Two-component regulatory system</keyword>
<dbReference type="Pfam" id="PF00072">
    <property type="entry name" value="Response_reg"/>
    <property type="match status" value="1"/>
</dbReference>
<dbReference type="Pfam" id="PF00512">
    <property type="entry name" value="HisKA"/>
    <property type="match status" value="1"/>
</dbReference>